<dbReference type="Proteomes" id="UP001732700">
    <property type="component" value="Chromosome 5D"/>
</dbReference>
<reference evidence="1" key="1">
    <citation type="submission" date="2021-05" db="EMBL/GenBank/DDBJ databases">
        <authorList>
            <person name="Scholz U."/>
            <person name="Mascher M."/>
            <person name="Fiebig A."/>
        </authorList>
    </citation>
    <scope>NUCLEOTIDE SEQUENCE [LARGE SCALE GENOMIC DNA]</scope>
</reference>
<dbReference type="EnsemblPlants" id="AVESA.00010b.r2.5DG0993340.1">
    <property type="protein sequence ID" value="AVESA.00010b.r2.5DG0993340.1.CDS"/>
    <property type="gene ID" value="AVESA.00010b.r2.5DG0993340"/>
</dbReference>
<reference evidence="1" key="2">
    <citation type="submission" date="2025-09" db="UniProtKB">
        <authorList>
            <consortium name="EnsemblPlants"/>
        </authorList>
    </citation>
    <scope>IDENTIFICATION</scope>
</reference>
<protein>
    <submittedName>
        <fullName evidence="1">Uncharacterized protein</fullName>
    </submittedName>
</protein>
<keyword evidence="2" id="KW-1185">Reference proteome</keyword>
<organism evidence="1 2">
    <name type="scientific">Avena sativa</name>
    <name type="common">Oat</name>
    <dbReference type="NCBI Taxonomy" id="4498"/>
    <lineage>
        <taxon>Eukaryota</taxon>
        <taxon>Viridiplantae</taxon>
        <taxon>Streptophyta</taxon>
        <taxon>Embryophyta</taxon>
        <taxon>Tracheophyta</taxon>
        <taxon>Spermatophyta</taxon>
        <taxon>Magnoliopsida</taxon>
        <taxon>Liliopsida</taxon>
        <taxon>Poales</taxon>
        <taxon>Poaceae</taxon>
        <taxon>BOP clade</taxon>
        <taxon>Pooideae</taxon>
        <taxon>Poodae</taxon>
        <taxon>Poeae</taxon>
        <taxon>Poeae Chloroplast Group 1 (Aveneae type)</taxon>
        <taxon>Aveninae</taxon>
        <taxon>Avena</taxon>
    </lineage>
</organism>
<accession>A0ACD5YMM4</accession>
<sequence>MPRRGEEKAEERWTRLLQNQGRNLDLLKANFATKKRNTNLQFLMGDEDTTTMRPQVKAWYMACHTAILDEDVIANTLITAPTISATTPSSSSASTSSNPKAGLSWPRSPSPSQSNLSHPVFLVFYASRSAGAQIPSPRSGSNREHGSPAAMVVSAPLCNGVLPFPAATRCSSARSGRRKLVLATVCRSGHTVAAATDAALLADAARVSRRRCECFDLHQQIVPFAESWARQKSIVTRRKGLVDSNEDHLDTLITLQHPPVYTLGTGSSEEYLHFDVNDSPFEIHRIDRGGEVTYHGPGQLVMYPILNLRYHELDLHWYLRSLEDVIIRALQSAFSIKASTVEGLTGVWVGDQKVAAIGIKCSRYIVYHGLALNVTTDLTPFGRIVPCGIKGRRVGSIKEILQTASNGRELNDAELMDIAHDSLIKEFAEFLQLSLEPSPDIYLQPDNIIN</sequence>
<evidence type="ECO:0000313" key="1">
    <source>
        <dbReference type="EnsemblPlants" id="AVESA.00010b.r2.5DG0993340.1.CDS"/>
    </source>
</evidence>
<evidence type="ECO:0000313" key="2">
    <source>
        <dbReference type="Proteomes" id="UP001732700"/>
    </source>
</evidence>
<name>A0ACD5YMM4_AVESA</name>
<proteinExistence type="predicted"/>